<protein>
    <submittedName>
        <fullName evidence="3">Prolyl oligopeptidase family serine peptidase</fullName>
    </submittedName>
</protein>
<dbReference type="Proteomes" id="UP000664417">
    <property type="component" value="Unassembled WGS sequence"/>
</dbReference>
<keyword evidence="4" id="KW-1185">Reference proteome</keyword>
<feature type="domain" description="Xaa-Pro dipeptidyl-peptidase C-terminal" evidence="2">
    <location>
        <begin position="304"/>
        <end position="532"/>
    </location>
</feature>
<dbReference type="PANTHER" id="PTHR22946">
    <property type="entry name" value="DIENELACTONE HYDROLASE DOMAIN-CONTAINING PROTEIN-RELATED"/>
    <property type="match status" value="1"/>
</dbReference>
<dbReference type="RefSeq" id="WP_207856959.1">
    <property type="nucleotide sequence ID" value="NZ_JAFREP010000003.1"/>
</dbReference>
<name>A0A8J7U0Z5_9BACT</name>
<gene>
    <name evidence="3" type="ORF">J3U88_04005</name>
</gene>
<evidence type="ECO:0000313" key="4">
    <source>
        <dbReference type="Proteomes" id="UP000664417"/>
    </source>
</evidence>
<dbReference type="GO" id="GO:0008239">
    <property type="term" value="F:dipeptidyl-peptidase activity"/>
    <property type="evidence" value="ECO:0007669"/>
    <property type="project" value="InterPro"/>
</dbReference>
<dbReference type="InterPro" id="IPR000383">
    <property type="entry name" value="Xaa-Pro-like_dom"/>
</dbReference>
<proteinExistence type="predicted"/>
<dbReference type="EMBL" id="JAFREP010000003">
    <property type="protein sequence ID" value="MBO1317613.1"/>
    <property type="molecule type" value="Genomic_DNA"/>
</dbReference>
<dbReference type="Gene3D" id="2.60.120.260">
    <property type="entry name" value="Galactose-binding domain-like"/>
    <property type="match status" value="1"/>
</dbReference>
<evidence type="ECO:0000259" key="2">
    <source>
        <dbReference type="SMART" id="SM00939"/>
    </source>
</evidence>
<reference evidence="3" key="1">
    <citation type="submission" date="2021-03" db="EMBL/GenBank/DDBJ databases">
        <authorList>
            <person name="Wang G."/>
        </authorList>
    </citation>
    <scope>NUCLEOTIDE SEQUENCE</scope>
    <source>
        <strain evidence="3">KCTC 12899</strain>
    </source>
</reference>
<sequence>MQAMMQGPKVPVRPIWRLALIQMVCVCFAVSAFAGDVRFTNGIFYSSEDGTEISANLWEPTGVDQGNQYPAIIFVNSWAIDNREYIVQAAKFAKEGYIVFSYSSRGWGESGGLVNVAGPKDMQDLSAGIDWLLANTNTQAENIGISGISYGGGISLLGLAQEPRLKTAVAMSAWADLRESLYSNNTPRLVWGGILVGSGYLTGNMDPIIARQYSNILTNTDIEATLEWAAERSPIRTINRINDRGAPVYISQNWGDELFQPNSLIDFYNKLEGPKRLDLNPGIHATAELGGLIGISNTIWDNAHDWFDYWLKGEDTGIIERKPVTMVVKNTGRREAFDEVPGDLSHETMYLGPRGTFSNGSLDVFTNSWSRTNKIYSGILSGATTGLPVVSPIFEAHLEIPIFTWIPGVNRFLATCYESDRLADTMKIRGIPELDIWITPSDNQAQLVAHLYDMDWAGTARLITHGPITLHDAVPGRAVKVNIPFVATAYDVPEGNKLVLAVDTYDPQYGPPSLEFFNVRFPHSGSRQSELSLPVID</sequence>
<dbReference type="SMART" id="SM00939">
    <property type="entry name" value="PepX_C"/>
    <property type="match status" value="1"/>
</dbReference>
<accession>A0A8J7U0Z5</accession>
<dbReference type="InterPro" id="IPR008979">
    <property type="entry name" value="Galactose-bd-like_sf"/>
</dbReference>
<keyword evidence="1" id="KW-0378">Hydrolase</keyword>
<dbReference type="SUPFAM" id="SSF49785">
    <property type="entry name" value="Galactose-binding domain-like"/>
    <property type="match status" value="1"/>
</dbReference>
<comment type="caution">
    <text evidence="3">The sequence shown here is derived from an EMBL/GenBank/DDBJ whole genome shotgun (WGS) entry which is preliminary data.</text>
</comment>
<dbReference type="SUPFAM" id="SSF53474">
    <property type="entry name" value="alpha/beta-Hydrolases"/>
    <property type="match status" value="1"/>
</dbReference>
<organism evidence="3 4">
    <name type="scientific">Acanthopleuribacter pedis</name>
    <dbReference type="NCBI Taxonomy" id="442870"/>
    <lineage>
        <taxon>Bacteria</taxon>
        <taxon>Pseudomonadati</taxon>
        <taxon>Acidobacteriota</taxon>
        <taxon>Holophagae</taxon>
        <taxon>Acanthopleuribacterales</taxon>
        <taxon>Acanthopleuribacteraceae</taxon>
        <taxon>Acanthopleuribacter</taxon>
    </lineage>
</organism>
<dbReference type="InterPro" id="IPR013736">
    <property type="entry name" value="Xaa-Pro_dipept_C"/>
</dbReference>
<dbReference type="AlphaFoldDB" id="A0A8J7U0Z5"/>
<dbReference type="PANTHER" id="PTHR22946:SF9">
    <property type="entry name" value="POLYKETIDE TRANSFERASE AF380"/>
    <property type="match status" value="1"/>
</dbReference>
<evidence type="ECO:0000313" key="3">
    <source>
        <dbReference type="EMBL" id="MBO1317613.1"/>
    </source>
</evidence>
<dbReference type="InterPro" id="IPR029058">
    <property type="entry name" value="AB_hydrolase_fold"/>
</dbReference>
<dbReference type="Pfam" id="PF08530">
    <property type="entry name" value="PepX_C"/>
    <property type="match status" value="1"/>
</dbReference>
<dbReference type="Pfam" id="PF02129">
    <property type="entry name" value="Peptidase_S15"/>
    <property type="match status" value="1"/>
</dbReference>
<dbReference type="GO" id="GO:0052689">
    <property type="term" value="F:carboxylic ester hydrolase activity"/>
    <property type="evidence" value="ECO:0007669"/>
    <property type="project" value="UniProtKB-ARBA"/>
</dbReference>
<dbReference type="InterPro" id="IPR050261">
    <property type="entry name" value="FrsA_esterase"/>
</dbReference>
<evidence type="ECO:0000256" key="1">
    <source>
        <dbReference type="ARBA" id="ARBA00022801"/>
    </source>
</evidence>
<dbReference type="Gene3D" id="3.40.50.1820">
    <property type="entry name" value="alpha/beta hydrolase"/>
    <property type="match status" value="1"/>
</dbReference>